<gene>
    <name evidence="2" type="ORF">F0U44_17040</name>
</gene>
<keyword evidence="1" id="KW-0175">Coiled coil</keyword>
<evidence type="ECO:0000313" key="3">
    <source>
        <dbReference type="Proteomes" id="UP000325003"/>
    </source>
</evidence>
<proteinExistence type="predicted"/>
<organism evidence="2 3">
    <name type="scientific">Nocardioides humilatus</name>
    <dbReference type="NCBI Taxonomy" id="2607660"/>
    <lineage>
        <taxon>Bacteria</taxon>
        <taxon>Bacillati</taxon>
        <taxon>Actinomycetota</taxon>
        <taxon>Actinomycetes</taxon>
        <taxon>Propionibacteriales</taxon>
        <taxon>Nocardioidaceae</taxon>
        <taxon>Nocardioides</taxon>
    </lineage>
</organism>
<feature type="coiled-coil region" evidence="1">
    <location>
        <begin position="136"/>
        <end position="163"/>
    </location>
</feature>
<dbReference type="AlphaFoldDB" id="A0A5B1L8E0"/>
<name>A0A5B1L8E0_9ACTN</name>
<accession>A0A5B1L8E0</accession>
<evidence type="ECO:0000256" key="1">
    <source>
        <dbReference type="SAM" id="Coils"/>
    </source>
</evidence>
<comment type="caution">
    <text evidence="2">The sequence shown here is derived from an EMBL/GenBank/DDBJ whole genome shotgun (WGS) entry which is preliminary data.</text>
</comment>
<protein>
    <submittedName>
        <fullName evidence="2">Uncharacterized protein</fullName>
    </submittedName>
</protein>
<reference evidence="2 3" key="1">
    <citation type="submission" date="2019-09" db="EMBL/GenBank/DDBJ databases">
        <title>Nocardioides panacisoli sp. nov., isolated from the soil of a ginseng field.</title>
        <authorList>
            <person name="Cho C."/>
        </authorList>
    </citation>
    <scope>NUCLEOTIDE SEQUENCE [LARGE SCALE GENOMIC DNA]</scope>
    <source>
        <strain evidence="2 3">BN130099</strain>
    </source>
</reference>
<reference evidence="2 3" key="2">
    <citation type="submission" date="2019-09" db="EMBL/GenBank/DDBJ databases">
        <authorList>
            <person name="Jin C."/>
        </authorList>
    </citation>
    <scope>NUCLEOTIDE SEQUENCE [LARGE SCALE GENOMIC DNA]</scope>
    <source>
        <strain evidence="2 3">BN130099</strain>
    </source>
</reference>
<dbReference type="EMBL" id="VUJV01000006">
    <property type="protein sequence ID" value="KAA1416892.1"/>
    <property type="molecule type" value="Genomic_DNA"/>
</dbReference>
<dbReference type="RefSeq" id="WP_149729562.1">
    <property type="nucleotide sequence ID" value="NZ_VUJV01000006.1"/>
</dbReference>
<sequence length="561" mass="60371">MDTGEVGPRTRAALDLAGTYVFGTEPGHIPAVLFEAYEASESDRDRALLGAALARLWAYAGQRNRAAPFAVAAVKHAEASGDPIVLADALDAALATHWGPDELEVRVDLAHKLADAAAHLSDVDARTTAHLWLLTVAAETLDVSELNRQLRALERLGEESRRSLFFAATRRLMLDLMRGRTDTIEPLVSMAAGTADELPDGELALSAAIGYSAVQSGDRSDPVLARARAGEEIAEQEGIREIFAEIAWIYLGLGLPDEARRLTAHFDARVLAQLPRDHNYLLVLQLLLDVALRTDLLELVETVTPLLMPYAGRAVINSGALVFHGVTDDTLARACERLGDHERGAALREKALATYRRIGATWWRERLEATGGAAAPDAVRSTTMTLRPGPAGVWLVGRGDQETAIPARRGLEHLHALVSRPGVELEALRLAGGAETVDQGGLGEVVDAQALASYRRRLQEIDSELDEADTWGDASRGEELTAEREALLAEVSAATGLGGRARVTGSGAERARVTVRKAIATALDAIHAADPVVARHLTTYVRTGLRCCYEPDPESAVDWRL</sequence>
<dbReference type="Proteomes" id="UP000325003">
    <property type="component" value="Unassembled WGS sequence"/>
</dbReference>
<evidence type="ECO:0000313" key="2">
    <source>
        <dbReference type="EMBL" id="KAA1416892.1"/>
    </source>
</evidence>
<keyword evidence="3" id="KW-1185">Reference proteome</keyword>